<evidence type="ECO:0000313" key="2">
    <source>
        <dbReference type="EMBL" id="KAF2194150.1"/>
    </source>
</evidence>
<name>A0A6A6EVM8_9PEZI</name>
<evidence type="ECO:0000313" key="3">
    <source>
        <dbReference type="Proteomes" id="UP000800200"/>
    </source>
</evidence>
<keyword evidence="3" id="KW-1185">Reference proteome</keyword>
<feature type="region of interest" description="Disordered" evidence="1">
    <location>
        <begin position="271"/>
        <end position="302"/>
    </location>
</feature>
<proteinExistence type="predicted"/>
<feature type="compositionally biased region" description="Basic residues" evidence="1">
    <location>
        <begin position="274"/>
        <end position="283"/>
    </location>
</feature>
<reference evidence="2" key="1">
    <citation type="journal article" date="2020" name="Stud. Mycol.">
        <title>101 Dothideomycetes genomes: a test case for predicting lifestyles and emergence of pathogens.</title>
        <authorList>
            <person name="Haridas S."/>
            <person name="Albert R."/>
            <person name="Binder M."/>
            <person name="Bloem J."/>
            <person name="Labutti K."/>
            <person name="Salamov A."/>
            <person name="Andreopoulos B."/>
            <person name="Baker S."/>
            <person name="Barry K."/>
            <person name="Bills G."/>
            <person name="Bluhm B."/>
            <person name="Cannon C."/>
            <person name="Castanera R."/>
            <person name="Culley D."/>
            <person name="Daum C."/>
            <person name="Ezra D."/>
            <person name="Gonzalez J."/>
            <person name="Henrissat B."/>
            <person name="Kuo A."/>
            <person name="Liang C."/>
            <person name="Lipzen A."/>
            <person name="Lutzoni F."/>
            <person name="Magnuson J."/>
            <person name="Mondo S."/>
            <person name="Nolan M."/>
            <person name="Ohm R."/>
            <person name="Pangilinan J."/>
            <person name="Park H.-J."/>
            <person name="Ramirez L."/>
            <person name="Alfaro M."/>
            <person name="Sun H."/>
            <person name="Tritt A."/>
            <person name="Yoshinaga Y."/>
            <person name="Zwiers L.-H."/>
            <person name="Turgeon B."/>
            <person name="Goodwin S."/>
            <person name="Spatafora J."/>
            <person name="Crous P."/>
            <person name="Grigoriev I."/>
        </authorList>
    </citation>
    <scope>NUCLEOTIDE SEQUENCE</scope>
    <source>
        <strain evidence="2">CBS 207.26</strain>
    </source>
</reference>
<dbReference type="OrthoDB" id="3943683at2759"/>
<dbReference type="Proteomes" id="UP000800200">
    <property type="component" value="Unassembled WGS sequence"/>
</dbReference>
<dbReference type="AlphaFoldDB" id="A0A6A6EVM8"/>
<evidence type="ECO:0008006" key="4">
    <source>
        <dbReference type="Google" id="ProtNLM"/>
    </source>
</evidence>
<sequence>MPLERDYIKHFYNLPIHKEGTAEAQCDTWNFNEYSFRIEISGKTPSETNRDFVSILHLDLQMLLKVSESSYSNDQIALDYIKHFNKFTKLGLVGEWRLLIYNGHSSHLTHEFITSHVLQPLHVVVFQPYKYFHKKRIEVGVRHGTDDFNKVKFLHYIYRIRKQAFKPATIKSAFKKTGIWPLNGDIVIDRLPTVDVRRATPPPPPTTIPVSPPTPVSAVDIIQYIQKHLQGVDPYTGDVRLLNHRVIKLAKAAVAVAAAREMAETDLRKQTMAAKHRQRRQIPNKRVVQKGGTVYDEEKGSRHKAVATLNALKANDPPRRR</sequence>
<protein>
    <recommendedName>
        <fullName evidence="4">DDE-1 domain-containing protein</fullName>
    </recommendedName>
</protein>
<dbReference type="EMBL" id="ML994612">
    <property type="protein sequence ID" value="KAF2194150.1"/>
    <property type="molecule type" value="Genomic_DNA"/>
</dbReference>
<evidence type="ECO:0000256" key="1">
    <source>
        <dbReference type="SAM" id="MobiDB-lite"/>
    </source>
</evidence>
<organism evidence="2 3">
    <name type="scientific">Zopfia rhizophila CBS 207.26</name>
    <dbReference type="NCBI Taxonomy" id="1314779"/>
    <lineage>
        <taxon>Eukaryota</taxon>
        <taxon>Fungi</taxon>
        <taxon>Dikarya</taxon>
        <taxon>Ascomycota</taxon>
        <taxon>Pezizomycotina</taxon>
        <taxon>Dothideomycetes</taxon>
        <taxon>Dothideomycetes incertae sedis</taxon>
        <taxon>Zopfiaceae</taxon>
        <taxon>Zopfia</taxon>
    </lineage>
</organism>
<gene>
    <name evidence="2" type="ORF">K469DRAFT_709657</name>
</gene>
<accession>A0A6A6EVM8</accession>